<reference evidence="2" key="1">
    <citation type="submission" date="2018-05" db="EMBL/GenBank/DDBJ databases">
        <authorList>
            <consortium name="PulseNet: The National Subtyping Network for Foodborne Disease Surveillance"/>
            <person name="Tarr C.L."/>
            <person name="Trees E."/>
            <person name="Katz L.S."/>
            <person name="Carleton-Romer H.A."/>
            <person name="Stroika S."/>
            <person name="Kucerova Z."/>
            <person name="Roache K.F."/>
            <person name="Sabol A.L."/>
            <person name="Besser J."/>
            <person name="Gerner-Smidt P."/>
        </authorList>
    </citation>
    <scope>NUCLEOTIDE SEQUENCE</scope>
    <source>
        <strain evidence="2">PNUSAC002059</strain>
    </source>
</reference>
<evidence type="ECO:0000313" key="2">
    <source>
        <dbReference type="EMBL" id="EAK5383861.1"/>
    </source>
</evidence>
<feature type="region of interest" description="Disordered" evidence="1">
    <location>
        <begin position="63"/>
        <end position="85"/>
    </location>
</feature>
<dbReference type="EMBL" id="AACHBK010000001">
    <property type="protein sequence ID" value="EAK5383861.1"/>
    <property type="molecule type" value="Genomic_DNA"/>
</dbReference>
<accession>A0A5T0XTS2</accession>
<dbReference type="RefSeq" id="WP_126251242.1">
    <property type="nucleotide sequence ID" value="NZ_JAKKZD010000010.1"/>
</dbReference>
<dbReference type="InterPro" id="IPR058078">
    <property type="entry name" value="Cj0814-like"/>
</dbReference>
<name>A0A5T0XTS2_CAMJU</name>
<gene>
    <name evidence="2" type="ORF">CDX23_00905</name>
</gene>
<dbReference type="AlphaFoldDB" id="A0A5T0XTS2"/>
<organism evidence="2">
    <name type="scientific">Campylobacter jejuni</name>
    <dbReference type="NCBI Taxonomy" id="197"/>
    <lineage>
        <taxon>Bacteria</taxon>
        <taxon>Pseudomonadati</taxon>
        <taxon>Campylobacterota</taxon>
        <taxon>Epsilonproteobacteria</taxon>
        <taxon>Campylobacterales</taxon>
        <taxon>Campylobacteraceae</taxon>
        <taxon>Campylobacter</taxon>
    </lineage>
</organism>
<protein>
    <submittedName>
        <fullName evidence="2">Uncharacterized protein</fullName>
    </submittedName>
</protein>
<dbReference type="NCBIfam" id="NF046095">
    <property type="entry name" value="flg_dep_Cj0814"/>
    <property type="match status" value="1"/>
</dbReference>
<evidence type="ECO:0000256" key="1">
    <source>
        <dbReference type="SAM" id="MobiDB-lite"/>
    </source>
</evidence>
<proteinExistence type="predicted"/>
<comment type="caution">
    <text evidence="2">The sequence shown here is derived from an EMBL/GenBank/DDBJ whole genome shotgun (WGS) entry which is preliminary data.</text>
</comment>
<sequence length="414" mass="46451">MSIFSINDNSNYGSILSQAKANKESKENSKISFANAFLKQNASKLSDIESKNSQTLARSEILNSTNTTNTSNNTNFSISSKTSSPNYDISSEFKNSIYTLKYKQVDLNTDTAYGYSVDKDGYMGSDFNKAAGLPEDFKIHKSTLDEIERFNQNGMADETSGNYYDSFDMASIVKSYYNSFNQVISAFPNDKTSFSEADLEQLPKGLNYGRNENKEKIVKNIFNAEQFHEAQAIKYSTMGLDMNLMKLDFSPQSMEQDPSIEGDFNPDMSVYPQNEDGNYSKEALFMSFLKSYPPFPSSNQVVFSPEAKVREAKLELEMKANPSFSVSLDDIMTGKVDFASLLKGYAQDGWLDAGIYAMEKGVKWQNIYVGSGISFDREFHQAKANGWKASNESINSFVNNIMDRLNNLIGQTRV</sequence>